<proteinExistence type="predicted"/>
<dbReference type="CDD" id="cd16438">
    <property type="entry name" value="beta_Kdo_transferase_KpsS_like"/>
    <property type="match status" value="1"/>
</dbReference>
<accession>A0ABR7B0Q6</accession>
<sequence>METLFISMARHQGLYFKRLLDETELQGKVVTAQQMPWPRTLRLSQVFSQIDWRGLIEEKCEERRIKNKSDGTLYRLLLRLELGWMALRAQALLERESPDALVVWNGSHRYCKLLMALVPAGCKTFFVENGLLPDTTTVDAKGVNYLNSVPRNADFYLNYPHALADFQPASVLIPRKPRIGGLPPVELPEQFIFIPFQDDRDSQVRLFSPWINNMSEMFALGEHIAEETGMTVVFKEHPSSRENYPQLHERTSDRLLFANGNATQQLIESSQFVITVNSTVGLESLLLGKPVMTLGQAFFNIEGLVVHADNASQAVAWVRAFPDWPLSERLRRNFLHYLSEHYCIKGSWKNADKAHLQQVARRIKGEAGC</sequence>
<keyword evidence="2" id="KW-1185">Reference proteome</keyword>
<dbReference type="EMBL" id="JACONW010000056">
    <property type="protein sequence ID" value="MBC3950773.1"/>
    <property type="molecule type" value="Genomic_DNA"/>
</dbReference>
<reference evidence="1 2" key="1">
    <citation type="submission" date="2020-08" db="EMBL/GenBank/DDBJ databases">
        <title>Putative novel bacterial strains isolated from necrotic wheat leaf tissues caused by Xanthomonas translucens.</title>
        <authorList>
            <person name="Tambong J.T."/>
        </authorList>
    </citation>
    <scope>NUCLEOTIDE SEQUENCE [LARGE SCALE GENOMIC DNA]</scope>
    <source>
        <strain evidence="1 2">DOAB 1069</strain>
    </source>
</reference>
<protein>
    <submittedName>
        <fullName evidence="1">Capsular biosynthesis protein</fullName>
    </submittedName>
</protein>
<organism evidence="1 2">
    <name type="scientific">Pseudomonas folii</name>
    <dbReference type="NCBI Taxonomy" id="2762593"/>
    <lineage>
        <taxon>Bacteria</taxon>
        <taxon>Pseudomonadati</taxon>
        <taxon>Pseudomonadota</taxon>
        <taxon>Gammaproteobacteria</taxon>
        <taxon>Pseudomonadales</taxon>
        <taxon>Pseudomonadaceae</taxon>
        <taxon>Pseudomonas</taxon>
    </lineage>
</organism>
<dbReference type="SUPFAM" id="SSF53756">
    <property type="entry name" value="UDP-Glycosyltransferase/glycogen phosphorylase"/>
    <property type="match status" value="1"/>
</dbReference>
<gene>
    <name evidence="1" type="ORF">H8S59_13490</name>
</gene>
<dbReference type="InterPro" id="IPR043148">
    <property type="entry name" value="TagF_C"/>
</dbReference>
<dbReference type="Proteomes" id="UP000651852">
    <property type="component" value="Unassembled WGS sequence"/>
</dbReference>
<dbReference type="InterPro" id="IPR007833">
    <property type="entry name" value="Capsule_polysaccharide_synth"/>
</dbReference>
<dbReference type="Pfam" id="PF05159">
    <property type="entry name" value="Capsule_synth"/>
    <property type="match status" value="1"/>
</dbReference>
<comment type="caution">
    <text evidence="1">The sequence shown here is derived from an EMBL/GenBank/DDBJ whole genome shotgun (WGS) entry which is preliminary data.</text>
</comment>
<name>A0ABR7B0Q6_9PSED</name>
<evidence type="ECO:0000313" key="1">
    <source>
        <dbReference type="EMBL" id="MBC3950773.1"/>
    </source>
</evidence>
<evidence type="ECO:0000313" key="2">
    <source>
        <dbReference type="Proteomes" id="UP000651852"/>
    </source>
</evidence>
<dbReference type="Gene3D" id="3.40.50.12580">
    <property type="match status" value="1"/>
</dbReference>